<dbReference type="WBParaSite" id="ACRNAN_scaffold8003.g19290.t2">
    <property type="protein sequence ID" value="ACRNAN_scaffold8003.g19290.t2"/>
    <property type="gene ID" value="ACRNAN_scaffold8003.g19290"/>
</dbReference>
<evidence type="ECO:0000313" key="2">
    <source>
        <dbReference type="Proteomes" id="UP000887540"/>
    </source>
</evidence>
<dbReference type="AlphaFoldDB" id="A0A914EIN0"/>
<feature type="chain" id="PRO_5037954418" evidence="1">
    <location>
        <begin position="21"/>
        <end position="102"/>
    </location>
</feature>
<sequence length="102" mass="10486">MKNLIIFSSLLIISIKLASGGFFDDIVSSVKSAGETIGDGAVSAYNWTTQEAAPVVGETLVNAGEAVGTGAVKAYNWTTEEAAPKVGETAEEAYKEASQALG</sequence>
<keyword evidence="1" id="KW-0732">Signal</keyword>
<protein>
    <submittedName>
        <fullName evidence="3">Uncharacterized protein</fullName>
    </submittedName>
</protein>
<keyword evidence="2" id="KW-1185">Reference proteome</keyword>
<organism evidence="2 3">
    <name type="scientific">Acrobeloides nanus</name>
    <dbReference type="NCBI Taxonomy" id="290746"/>
    <lineage>
        <taxon>Eukaryota</taxon>
        <taxon>Metazoa</taxon>
        <taxon>Ecdysozoa</taxon>
        <taxon>Nematoda</taxon>
        <taxon>Chromadorea</taxon>
        <taxon>Rhabditida</taxon>
        <taxon>Tylenchina</taxon>
        <taxon>Cephalobomorpha</taxon>
        <taxon>Cephaloboidea</taxon>
        <taxon>Cephalobidae</taxon>
        <taxon>Acrobeloides</taxon>
    </lineage>
</organism>
<reference evidence="3" key="1">
    <citation type="submission" date="2022-11" db="UniProtKB">
        <authorList>
            <consortium name="WormBaseParasite"/>
        </authorList>
    </citation>
    <scope>IDENTIFICATION</scope>
</reference>
<accession>A0A914EIN0</accession>
<dbReference type="Proteomes" id="UP000887540">
    <property type="component" value="Unplaced"/>
</dbReference>
<feature type="signal peptide" evidence="1">
    <location>
        <begin position="1"/>
        <end position="20"/>
    </location>
</feature>
<name>A0A914EIN0_9BILA</name>
<evidence type="ECO:0000256" key="1">
    <source>
        <dbReference type="SAM" id="SignalP"/>
    </source>
</evidence>
<proteinExistence type="predicted"/>
<evidence type="ECO:0000313" key="3">
    <source>
        <dbReference type="WBParaSite" id="ACRNAN_scaffold8003.g19290.t2"/>
    </source>
</evidence>